<dbReference type="AlphaFoldDB" id="A0A2S2NQX0"/>
<keyword evidence="1" id="KW-0812">Transmembrane</keyword>
<protein>
    <submittedName>
        <fullName evidence="2">Uncharacterized protein</fullName>
    </submittedName>
</protein>
<organism evidence="2">
    <name type="scientific">Schizaphis graminum</name>
    <name type="common">Green bug aphid</name>
    <dbReference type="NCBI Taxonomy" id="13262"/>
    <lineage>
        <taxon>Eukaryota</taxon>
        <taxon>Metazoa</taxon>
        <taxon>Ecdysozoa</taxon>
        <taxon>Arthropoda</taxon>
        <taxon>Hexapoda</taxon>
        <taxon>Insecta</taxon>
        <taxon>Pterygota</taxon>
        <taxon>Neoptera</taxon>
        <taxon>Paraneoptera</taxon>
        <taxon>Hemiptera</taxon>
        <taxon>Sternorrhyncha</taxon>
        <taxon>Aphidomorpha</taxon>
        <taxon>Aphidoidea</taxon>
        <taxon>Aphididae</taxon>
        <taxon>Aphidini</taxon>
        <taxon>Schizaphis</taxon>
    </lineage>
</organism>
<keyword evidence="1" id="KW-1133">Transmembrane helix</keyword>
<gene>
    <name evidence="2" type="ORF">g.65753</name>
</gene>
<name>A0A2S2NQX0_SCHGA</name>
<evidence type="ECO:0000256" key="1">
    <source>
        <dbReference type="SAM" id="Phobius"/>
    </source>
</evidence>
<proteinExistence type="predicted"/>
<dbReference type="EMBL" id="GGMR01006952">
    <property type="protein sequence ID" value="MBY19571.1"/>
    <property type="molecule type" value="Transcribed_RNA"/>
</dbReference>
<evidence type="ECO:0000313" key="2">
    <source>
        <dbReference type="EMBL" id="MBY19571.1"/>
    </source>
</evidence>
<feature type="transmembrane region" description="Helical" evidence="1">
    <location>
        <begin position="35"/>
        <end position="61"/>
    </location>
</feature>
<sequence>MNDSEVNISAFDVNDKTPILGSPLNQNARLLSKRCLILVLVGVLVLFAVIVAAIVIFSQYYESNTRIPDPEFPLPPSSMPMGSYSNVGVVSNGGPCAQIGV</sequence>
<reference evidence="2" key="1">
    <citation type="submission" date="2018-04" db="EMBL/GenBank/DDBJ databases">
        <title>Transcriptome of Schizaphis graminum biotype I.</title>
        <authorList>
            <person name="Scully E.D."/>
            <person name="Geib S.M."/>
            <person name="Palmer N.A."/>
            <person name="Koch K."/>
            <person name="Bradshaw J."/>
            <person name="Heng-Moss T."/>
            <person name="Sarath G."/>
        </authorList>
    </citation>
    <scope>NUCLEOTIDE SEQUENCE</scope>
</reference>
<keyword evidence="1" id="KW-0472">Membrane</keyword>
<accession>A0A2S2NQX0</accession>